<feature type="region of interest" description="Disordered" evidence="1">
    <location>
        <begin position="229"/>
        <end position="253"/>
    </location>
</feature>
<reference evidence="3" key="2">
    <citation type="submission" date="2020-11" db="EMBL/GenBank/DDBJ databases">
        <authorList>
            <person name="McCartney M.A."/>
            <person name="Auch B."/>
            <person name="Kono T."/>
            <person name="Mallez S."/>
            <person name="Becker A."/>
            <person name="Gohl D.M."/>
            <person name="Silverstein K.A.T."/>
            <person name="Koren S."/>
            <person name="Bechman K.B."/>
            <person name="Herman A."/>
            <person name="Abrahante J.E."/>
            <person name="Garbe J."/>
        </authorList>
    </citation>
    <scope>NUCLEOTIDE SEQUENCE</scope>
    <source>
        <strain evidence="3">Duluth1</strain>
        <tissue evidence="3">Whole animal</tissue>
    </source>
</reference>
<reference evidence="3" key="1">
    <citation type="journal article" date="2019" name="bioRxiv">
        <title>The Genome of the Zebra Mussel, Dreissena polymorpha: A Resource for Invasive Species Research.</title>
        <authorList>
            <person name="McCartney M.A."/>
            <person name="Auch B."/>
            <person name="Kono T."/>
            <person name="Mallez S."/>
            <person name="Zhang Y."/>
            <person name="Obille A."/>
            <person name="Becker A."/>
            <person name="Abrahante J.E."/>
            <person name="Garbe J."/>
            <person name="Badalamenti J.P."/>
            <person name="Herman A."/>
            <person name="Mangelson H."/>
            <person name="Liachko I."/>
            <person name="Sullivan S."/>
            <person name="Sone E.D."/>
            <person name="Koren S."/>
            <person name="Silverstein K.A.T."/>
            <person name="Beckman K.B."/>
            <person name="Gohl D.M."/>
        </authorList>
    </citation>
    <scope>NUCLEOTIDE SEQUENCE</scope>
    <source>
        <strain evidence="3">Duluth1</strain>
        <tissue evidence="3">Whole animal</tissue>
    </source>
</reference>
<dbReference type="Proteomes" id="UP000828390">
    <property type="component" value="Unassembled WGS sequence"/>
</dbReference>
<keyword evidence="4" id="KW-1185">Reference proteome</keyword>
<proteinExistence type="predicted"/>
<organism evidence="3 4">
    <name type="scientific">Dreissena polymorpha</name>
    <name type="common">Zebra mussel</name>
    <name type="synonym">Mytilus polymorpha</name>
    <dbReference type="NCBI Taxonomy" id="45954"/>
    <lineage>
        <taxon>Eukaryota</taxon>
        <taxon>Metazoa</taxon>
        <taxon>Spiralia</taxon>
        <taxon>Lophotrochozoa</taxon>
        <taxon>Mollusca</taxon>
        <taxon>Bivalvia</taxon>
        <taxon>Autobranchia</taxon>
        <taxon>Heteroconchia</taxon>
        <taxon>Euheterodonta</taxon>
        <taxon>Imparidentia</taxon>
        <taxon>Neoheterodontei</taxon>
        <taxon>Myida</taxon>
        <taxon>Dreissenoidea</taxon>
        <taxon>Dreissenidae</taxon>
        <taxon>Dreissena</taxon>
    </lineage>
</organism>
<name>A0A9D4L554_DREPO</name>
<dbReference type="InterPro" id="IPR029030">
    <property type="entry name" value="Caspase-like_dom_sf"/>
</dbReference>
<dbReference type="GO" id="GO:0004197">
    <property type="term" value="F:cysteine-type endopeptidase activity"/>
    <property type="evidence" value="ECO:0007669"/>
    <property type="project" value="InterPro"/>
</dbReference>
<feature type="compositionally biased region" description="Polar residues" evidence="1">
    <location>
        <begin position="229"/>
        <end position="245"/>
    </location>
</feature>
<accession>A0A9D4L554</accession>
<evidence type="ECO:0000259" key="2">
    <source>
        <dbReference type="Pfam" id="PF00656"/>
    </source>
</evidence>
<sequence>MEPPLIPQQDFESRTYRIRKAASVIVFTLDKAMIDGTKQYVKQKDNVDSKGSKFCNRKVDVDLKLLDEFFRDNFHIVPEIELNCNATFKEIEDCVKNIDGAKNDAFFFIFLSFLNKATKKGQPYRDCSHSLQVKCHIGDSKSHDVHEYIMPCQVIDMVKINASLALKPKIFIFQADDASLLPTKMVSKGPTAYVDFKRMRIPTDADQLMIISTLPQDLANLQRIKEDLPTSSEAGVVMQPSSETKQSPKDKPQ</sequence>
<comment type="caution">
    <text evidence="3">The sequence shown here is derived from an EMBL/GenBank/DDBJ whole genome shotgun (WGS) entry which is preliminary data.</text>
</comment>
<dbReference type="AlphaFoldDB" id="A0A9D4L554"/>
<evidence type="ECO:0000256" key="1">
    <source>
        <dbReference type="SAM" id="MobiDB-lite"/>
    </source>
</evidence>
<dbReference type="Gene3D" id="3.40.50.1460">
    <property type="match status" value="1"/>
</dbReference>
<protein>
    <recommendedName>
        <fullName evidence="2">Peptidase C14 caspase domain-containing protein</fullName>
    </recommendedName>
</protein>
<dbReference type="EMBL" id="JAIWYP010000003">
    <property type="protein sequence ID" value="KAH3852170.1"/>
    <property type="molecule type" value="Genomic_DNA"/>
</dbReference>
<gene>
    <name evidence="3" type="ORF">DPMN_094669</name>
</gene>
<dbReference type="GO" id="GO:0006508">
    <property type="term" value="P:proteolysis"/>
    <property type="evidence" value="ECO:0007669"/>
    <property type="project" value="InterPro"/>
</dbReference>
<dbReference type="Pfam" id="PF00656">
    <property type="entry name" value="Peptidase_C14"/>
    <property type="match status" value="1"/>
</dbReference>
<dbReference type="InterPro" id="IPR011600">
    <property type="entry name" value="Pept_C14_caspase"/>
</dbReference>
<feature type="domain" description="Peptidase C14 caspase" evidence="2">
    <location>
        <begin position="59"/>
        <end position="219"/>
    </location>
</feature>
<evidence type="ECO:0000313" key="4">
    <source>
        <dbReference type="Proteomes" id="UP000828390"/>
    </source>
</evidence>
<dbReference type="SUPFAM" id="SSF52129">
    <property type="entry name" value="Caspase-like"/>
    <property type="match status" value="1"/>
</dbReference>
<evidence type="ECO:0000313" key="3">
    <source>
        <dbReference type="EMBL" id="KAH3852170.1"/>
    </source>
</evidence>